<dbReference type="Pfam" id="PF13041">
    <property type="entry name" value="PPR_2"/>
    <property type="match status" value="4"/>
</dbReference>
<dbReference type="GO" id="GO:0003723">
    <property type="term" value="F:RNA binding"/>
    <property type="evidence" value="ECO:0007669"/>
    <property type="project" value="InterPro"/>
</dbReference>
<evidence type="ECO:0000313" key="4">
    <source>
        <dbReference type="Proteomes" id="UP000015453"/>
    </source>
</evidence>
<dbReference type="InterPro" id="IPR046960">
    <property type="entry name" value="PPR_At4g14850-like_plant"/>
</dbReference>
<dbReference type="FunFam" id="1.25.40.10:FF:000442">
    <property type="entry name" value="Pentatricopeptide repeat-containing protein At3g49710"/>
    <property type="match status" value="1"/>
</dbReference>
<dbReference type="AlphaFoldDB" id="S8DNG2"/>
<dbReference type="Pfam" id="PF20431">
    <property type="entry name" value="E_motif"/>
    <property type="match status" value="1"/>
</dbReference>
<evidence type="ECO:0000256" key="2">
    <source>
        <dbReference type="PROSITE-ProRule" id="PRU00708"/>
    </source>
</evidence>
<accession>S8DNG2</accession>
<reference evidence="3 4" key="1">
    <citation type="journal article" date="2013" name="BMC Genomics">
        <title>The miniature genome of a carnivorous plant Genlisea aurea contains a low number of genes and short non-coding sequences.</title>
        <authorList>
            <person name="Leushkin E.V."/>
            <person name="Sutormin R.A."/>
            <person name="Nabieva E.R."/>
            <person name="Penin A.A."/>
            <person name="Kondrashov A.S."/>
            <person name="Logacheva M.D."/>
        </authorList>
    </citation>
    <scope>NUCLEOTIDE SEQUENCE [LARGE SCALE GENOMIC DNA]</scope>
</reference>
<keyword evidence="4" id="KW-1185">Reference proteome</keyword>
<dbReference type="NCBIfam" id="TIGR00756">
    <property type="entry name" value="PPR"/>
    <property type="match status" value="5"/>
</dbReference>
<dbReference type="PANTHER" id="PTHR47926:SF419">
    <property type="entry name" value="(WILD MALAYSIAN BANANA) HYPOTHETICAL PROTEIN"/>
    <property type="match status" value="1"/>
</dbReference>
<comment type="caution">
    <text evidence="3">The sequence shown here is derived from an EMBL/GenBank/DDBJ whole genome shotgun (WGS) entry which is preliminary data.</text>
</comment>
<dbReference type="OrthoDB" id="185373at2759"/>
<gene>
    <name evidence="3" type="ORF">M569_10241</name>
</gene>
<feature type="repeat" description="PPR" evidence="2">
    <location>
        <begin position="410"/>
        <end position="444"/>
    </location>
</feature>
<dbReference type="PROSITE" id="PS51375">
    <property type="entry name" value="PPR"/>
    <property type="match status" value="6"/>
</dbReference>
<dbReference type="InterPro" id="IPR046848">
    <property type="entry name" value="E_motif"/>
</dbReference>
<feature type="non-terminal residue" evidence="3">
    <location>
        <position position="683"/>
    </location>
</feature>
<feature type="repeat" description="PPR" evidence="2">
    <location>
        <begin position="511"/>
        <end position="545"/>
    </location>
</feature>
<organism evidence="3 4">
    <name type="scientific">Genlisea aurea</name>
    <dbReference type="NCBI Taxonomy" id="192259"/>
    <lineage>
        <taxon>Eukaryota</taxon>
        <taxon>Viridiplantae</taxon>
        <taxon>Streptophyta</taxon>
        <taxon>Embryophyta</taxon>
        <taxon>Tracheophyta</taxon>
        <taxon>Spermatophyta</taxon>
        <taxon>Magnoliopsida</taxon>
        <taxon>eudicotyledons</taxon>
        <taxon>Gunneridae</taxon>
        <taxon>Pentapetalae</taxon>
        <taxon>asterids</taxon>
        <taxon>lamiids</taxon>
        <taxon>Lamiales</taxon>
        <taxon>Lentibulariaceae</taxon>
        <taxon>Genlisea</taxon>
    </lineage>
</organism>
<dbReference type="PANTHER" id="PTHR47926">
    <property type="entry name" value="PENTATRICOPEPTIDE REPEAT-CONTAINING PROTEIN"/>
    <property type="match status" value="1"/>
</dbReference>
<sequence length="683" mass="76593">MLSSSLFSLNSRNKLKDFVSKSIALLDFYKNEKLIGHGKAFHCHLIKSGLSSENYLAVKLLIMYIDCRRFNEVGQMLKEFDGFNLVVHNCLISAHLQWGSATDACKVFDEMPERNDVSWTALISGLFRLGKADQAMDYFERNPFLDTISYTAAITGLLQNEQHFRSIGLYKRMVSSQVLPNHVTFTSILKACVELRDSVLGMCILGQIVKVGFDDDVCVSNSLVKLFLKSGELVSARKTFDAMERKDVVSWTTMLDLCFETGDLREARKMFDEMPERNEVTWSAMVSRMSQNGHAEDALALFRQMIDQHFEPNVSCYSSVINALASLRALKTGKSIHARLAKTGISTNVFIGCSLVDLYCRCGDTRDGFTVFDSIPNKNTVCWNSIVSGYSLNGKLKEATELFNMIPLKNTISWNSLIMGHFKTGNFVESFRLFRGMILSGQLPNPSTFSTVLSACANLVSLEKGKYAHTMALKLGFHRDVFVATALVDMYAKSGSIESSKAIFERLPAKNEVAWTAMIQGLAENGYGEEALNLFEQMKRTATSCEPNELIFLSVLLACSHRRDLVDRGLIYFSEMRRIHGIEPDQRHYTCVVDMLSRSGRLREAEELAKSVSYETEANAWAALLRSCRVYGDGGALERRVGERLSELAGRKPEGLVLLSNAYAEGGKWEDVVNVRDELKRRG</sequence>
<name>S8DNG2_9LAMI</name>
<dbReference type="Gene3D" id="1.25.40.10">
    <property type="entry name" value="Tetratricopeptide repeat domain"/>
    <property type="match status" value="6"/>
</dbReference>
<keyword evidence="1" id="KW-0677">Repeat</keyword>
<feature type="repeat" description="PPR" evidence="2">
    <location>
        <begin position="278"/>
        <end position="312"/>
    </location>
</feature>
<dbReference type="InterPro" id="IPR002885">
    <property type="entry name" value="PPR_rpt"/>
</dbReference>
<feature type="repeat" description="PPR" evidence="2">
    <location>
        <begin position="379"/>
        <end position="409"/>
    </location>
</feature>
<evidence type="ECO:0000313" key="3">
    <source>
        <dbReference type="EMBL" id="EPS64538.1"/>
    </source>
</evidence>
<dbReference type="Proteomes" id="UP000015453">
    <property type="component" value="Unassembled WGS sequence"/>
</dbReference>
<dbReference type="Pfam" id="PF01535">
    <property type="entry name" value="PPR"/>
    <property type="match status" value="6"/>
</dbReference>
<feature type="repeat" description="PPR" evidence="2">
    <location>
        <begin position="247"/>
        <end position="277"/>
    </location>
</feature>
<feature type="repeat" description="PPR" evidence="2">
    <location>
        <begin position="84"/>
        <end position="118"/>
    </location>
</feature>
<dbReference type="GO" id="GO:0009451">
    <property type="term" value="P:RNA modification"/>
    <property type="evidence" value="ECO:0007669"/>
    <property type="project" value="InterPro"/>
</dbReference>
<proteinExistence type="predicted"/>
<dbReference type="FunFam" id="1.25.40.10:FF:000090">
    <property type="entry name" value="Pentatricopeptide repeat-containing protein, chloroplastic"/>
    <property type="match status" value="1"/>
</dbReference>
<evidence type="ECO:0000256" key="1">
    <source>
        <dbReference type="ARBA" id="ARBA00022737"/>
    </source>
</evidence>
<dbReference type="EMBL" id="AUSU01004757">
    <property type="protein sequence ID" value="EPS64538.1"/>
    <property type="molecule type" value="Genomic_DNA"/>
</dbReference>
<dbReference type="InterPro" id="IPR011990">
    <property type="entry name" value="TPR-like_helical_dom_sf"/>
</dbReference>
<protein>
    <recommendedName>
        <fullName evidence="5">Pentatricopeptide repeat-containing protein</fullName>
    </recommendedName>
</protein>
<evidence type="ECO:0008006" key="5">
    <source>
        <dbReference type="Google" id="ProtNLM"/>
    </source>
</evidence>